<organism evidence="1 2">
    <name type="scientific">Eumeta variegata</name>
    <name type="common">Bagworm moth</name>
    <name type="synonym">Eumeta japonica</name>
    <dbReference type="NCBI Taxonomy" id="151549"/>
    <lineage>
        <taxon>Eukaryota</taxon>
        <taxon>Metazoa</taxon>
        <taxon>Ecdysozoa</taxon>
        <taxon>Arthropoda</taxon>
        <taxon>Hexapoda</taxon>
        <taxon>Insecta</taxon>
        <taxon>Pterygota</taxon>
        <taxon>Neoptera</taxon>
        <taxon>Endopterygota</taxon>
        <taxon>Lepidoptera</taxon>
        <taxon>Glossata</taxon>
        <taxon>Ditrysia</taxon>
        <taxon>Tineoidea</taxon>
        <taxon>Psychidae</taxon>
        <taxon>Oiketicinae</taxon>
        <taxon>Eumeta</taxon>
    </lineage>
</organism>
<comment type="caution">
    <text evidence="1">The sequence shown here is derived from an EMBL/GenBank/DDBJ whole genome shotgun (WGS) entry which is preliminary data.</text>
</comment>
<evidence type="ECO:0000313" key="2">
    <source>
        <dbReference type="Proteomes" id="UP000299102"/>
    </source>
</evidence>
<name>A0A4C1XA20_EUMVA</name>
<accession>A0A4C1XA20</accession>
<keyword evidence="2" id="KW-1185">Reference proteome</keyword>
<sequence>MRCSGLKPSTLAQCKSRAVNDRRSQRCDIVRHRQLNIRHVKLSLLEARSVWYNLTEVENSSVCSTVTGNEPDTSRYQDNALNKTTAMNVCSLTTIAITLSRC</sequence>
<protein>
    <submittedName>
        <fullName evidence="1">Uncharacterized protein</fullName>
    </submittedName>
</protein>
<dbReference type="Proteomes" id="UP000299102">
    <property type="component" value="Unassembled WGS sequence"/>
</dbReference>
<reference evidence="1 2" key="1">
    <citation type="journal article" date="2019" name="Commun. Biol.">
        <title>The bagworm genome reveals a unique fibroin gene that provides high tensile strength.</title>
        <authorList>
            <person name="Kono N."/>
            <person name="Nakamura H."/>
            <person name="Ohtoshi R."/>
            <person name="Tomita M."/>
            <person name="Numata K."/>
            <person name="Arakawa K."/>
        </authorList>
    </citation>
    <scope>NUCLEOTIDE SEQUENCE [LARGE SCALE GENOMIC DNA]</scope>
</reference>
<proteinExistence type="predicted"/>
<evidence type="ECO:0000313" key="1">
    <source>
        <dbReference type="EMBL" id="GBP60661.1"/>
    </source>
</evidence>
<dbReference type="EMBL" id="BGZK01000792">
    <property type="protein sequence ID" value="GBP60661.1"/>
    <property type="molecule type" value="Genomic_DNA"/>
</dbReference>
<gene>
    <name evidence="1" type="ORF">EVAR_88390_1</name>
</gene>
<dbReference type="AlphaFoldDB" id="A0A4C1XA20"/>